<reference evidence="1 2" key="1">
    <citation type="journal article" date="2016" name="Mol. Biol. Evol.">
        <title>Comparative Genomics of Early-Diverging Mushroom-Forming Fungi Provides Insights into the Origins of Lignocellulose Decay Capabilities.</title>
        <authorList>
            <person name="Nagy L.G."/>
            <person name="Riley R."/>
            <person name="Tritt A."/>
            <person name="Adam C."/>
            <person name="Daum C."/>
            <person name="Floudas D."/>
            <person name="Sun H."/>
            <person name="Yadav J.S."/>
            <person name="Pangilinan J."/>
            <person name="Larsson K.H."/>
            <person name="Matsuura K."/>
            <person name="Barry K."/>
            <person name="Labutti K."/>
            <person name="Kuo R."/>
            <person name="Ohm R.A."/>
            <person name="Bhattacharya S.S."/>
            <person name="Shirouzu T."/>
            <person name="Yoshinaga Y."/>
            <person name="Martin F.M."/>
            <person name="Grigoriev I.V."/>
            <person name="Hibbett D.S."/>
        </authorList>
    </citation>
    <scope>NUCLEOTIDE SEQUENCE [LARGE SCALE GENOMIC DNA]</scope>
    <source>
        <strain evidence="1 2">TUFC12733</strain>
    </source>
</reference>
<protein>
    <recommendedName>
        <fullName evidence="3">AhpC-TSA-domain-containing protein</fullName>
    </recommendedName>
</protein>
<dbReference type="PANTHER" id="PTHR28630">
    <property type="match status" value="1"/>
</dbReference>
<proteinExistence type="predicted"/>
<evidence type="ECO:0000313" key="1">
    <source>
        <dbReference type="EMBL" id="KZO91236.1"/>
    </source>
</evidence>
<dbReference type="EMBL" id="KV417326">
    <property type="protein sequence ID" value="KZO91236.1"/>
    <property type="molecule type" value="Genomic_DNA"/>
</dbReference>
<evidence type="ECO:0000313" key="2">
    <source>
        <dbReference type="Proteomes" id="UP000076738"/>
    </source>
</evidence>
<evidence type="ECO:0008006" key="3">
    <source>
        <dbReference type="Google" id="ProtNLM"/>
    </source>
</evidence>
<name>A0A167H4X6_CALVF</name>
<dbReference type="Pfam" id="PF13911">
    <property type="entry name" value="AhpC-TSA_2"/>
    <property type="match status" value="1"/>
</dbReference>
<dbReference type="SUPFAM" id="SSF52833">
    <property type="entry name" value="Thioredoxin-like"/>
    <property type="match status" value="1"/>
</dbReference>
<dbReference type="CDD" id="cd02970">
    <property type="entry name" value="PRX_like2"/>
    <property type="match status" value="1"/>
</dbReference>
<dbReference type="Gene3D" id="3.40.30.10">
    <property type="entry name" value="Glutaredoxin"/>
    <property type="match status" value="1"/>
</dbReference>
<keyword evidence="2" id="KW-1185">Reference proteome</keyword>
<sequence>MADDTFSPDALPTAEELSRAAGIEVDAEDGSRVTFGSLVEGQKTIVVFIRHFHCCVCQDFITQLGGVREEALHAAGISLLVIGCGERSVIPEYRETTGYKYPIYADPTKQLYVTLGMTKRTLAATPKGEERKGYVRTGYLQYAIRGALQGPLSHPLSYIKAGDIQQLGGEFVFEPGMNCTFVSRMKHTADHMDVKDLMAKAGVEYP</sequence>
<organism evidence="1 2">
    <name type="scientific">Calocera viscosa (strain TUFC12733)</name>
    <dbReference type="NCBI Taxonomy" id="1330018"/>
    <lineage>
        <taxon>Eukaryota</taxon>
        <taxon>Fungi</taxon>
        <taxon>Dikarya</taxon>
        <taxon>Basidiomycota</taxon>
        <taxon>Agaricomycotina</taxon>
        <taxon>Dacrymycetes</taxon>
        <taxon>Dacrymycetales</taxon>
        <taxon>Dacrymycetaceae</taxon>
        <taxon>Calocera</taxon>
    </lineage>
</organism>
<dbReference type="InterPro" id="IPR036249">
    <property type="entry name" value="Thioredoxin-like_sf"/>
</dbReference>
<accession>A0A167H4X6</accession>
<dbReference type="OrthoDB" id="40334at2759"/>
<dbReference type="AlphaFoldDB" id="A0A167H4X6"/>
<gene>
    <name evidence="1" type="ORF">CALVIDRAFT_521841</name>
</gene>
<dbReference type="InterPro" id="IPR032801">
    <property type="entry name" value="PXL2A/B/C"/>
</dbReference>
<dbReference type="PANTHER" id="PTHR28630:SF3">
    <property type="entry name" value="PEROXIREDOXIN-LIKE 2C"/>
    <property type="match status" value="1"/>
</dbReference>
<dbReference type="Proteomes" id="UP000076738">
    <property type="component" value="Unassembled WGS sequence"/>
</dbReference>
<dbReference type="STRING" id="1330018.A0A167H4X6"/>